<dbReference type="SUPFAM" id="SSF52980">
    <property type="entry name" value="Restriction endonuclease-like"/>
    <property type="match status" value="1"/>
</dbReference>
<accession>A0ABM8UQL4</accession>
<dbReference type="CDD" id="cd06260">
    <property type="entry name" value="DUF820-like"/>
    <property type="match status" value="1"/>
</dbReference>
<evidence type="ECO:0000313" key="3">
    <source>
        <dbReference type="Proteomes" id="UP000679725"/>
    </source>
</evidence>
<dbReference type="Proteomes" id="UP000679725">
    <property type="component" value="Unassembled WGS sequence"/>
</dbReference>
<dbReference type="EMBL" id="CAJRAU010000003">
    <property type="protein sequence ID" value="CAG5069741.1"/>
    <property type="molecule type" value="Genomic_DNA"/>
</dbReference>
<dbReference type="PANTHER" id="PTHR36558:SF1">
    <property type="entry name" value="RESTRICTION ENDONUCLEASE DOMAIN-CONTAINING PROTEIN-RELATED"/>
    <property type="match status" value="1"/>
</dbReference>
<evidence type="ECO:0000313" key="2">
    <source>
        <dbReference type="EMBL" id="CAG5069741.1"/>
    </source>
</evidence>
<proteinExistence type="predicted"/>
<comment type="caution">
    <text evidence="2">The sequence shown here is derived from an EMBL/GenBank/DDBJ whole genome shotgun (WGS) entry which is preliminary data.</text>
</comment>
<dbReference type="Gene3D" id="3.90.1570.10">
    <property type="entry name" value="tt1808, chain A"/>
    <property type="match status" value="1"/>
</dbReference>
<keyword evidence="3" id="KW-1185">Reference proteome</keyword>
<dbReference type="PANTHER" id="PTHR36558">
    <property type="entry name" value="GLR1098 PROTEIN"/>
    <property type="match status" value="1"/>
</dbReference>
<evidence type="ECO:0000259" key="1">
    <source>
        <dbReference type="Pfam" id="PF05685"/>
    </source>
</evidence>
<dbReference type="InterPro" id="IPR012296">
    <property type="entry name" value="Nuclease_put_TT1808"/>
</dbReference>
<name>A0ABM8UQL4_9BACT</name>
<dbReference type="InterPro" id="IPR008538">
    <property type="entry name" value="Uma2"/>
</dbReference>
<dbReference type="RefSeq" id="WP_215233831.1">
    <property type="nucleotide sequence ID" value="NZ_CAJRAU010000003.1"/>
</dbReference>
<sequence>MTAQPIQMYSAEEYLELERAADYKSEYYRGEIFAMAGAGYNHNAIVASLSTEIGFFLKRKTCRSLTQDMRIYIPENGLYTYPDLLIHCGKPEFLGDKTDNLLNPSVIVEVQSPSTGEYDRGEKFHLYRSIPTLVEYVLIDSRRLAAEVYHKGEDGLWSLVSEAYTIDEAIEISHIGLTLKMADIYAQTEEII</sequence>
<reference evidence="2 3" key="1">
    <citation type="submission" date="2021-04" db="EMBL/GenBank/DDBJ databases">
        <authorList>
            <person name="Rodrigo-Torres L."/>
            <person name="Arahal R. D."/>
            <person name="Lucena T."/>
        </authorList>
    </citation>
    <scope>NUCLEOTIDE SEQUENCE [LARGE SCALE GENOMIC DNA]</scope>
    <source>
        <strain evidence="2 3">CECT 9623</strain>
    </source>
</reference>
<protein>
    <recommendedName>
        <fullName evidence="1">Putative restriction endonuclease domain-containing protein</fullName>
    </recommendedName>
</protein>
<gene>
    <name evidence="2" type="ORF">DYBT9623_02478</name>
</gene>
<dbReference type="Pfam" id="PF05685">
    <property type="entry name" value="Uma2"/>
    <property type="match status" value="1"/>
</dbReference>
<feature type="domain" description="Putative restriction endonuclease" evidence="1">
    <location>
        <begin position="12"/>
        <end position="161"/>
    </location>
</feature>
<organism evidence="2 3">
    <name type="scientific">Dyadobacter linearis</name>
    <dbReference type="NCBI Taxonomy" id="2823330"/>
    <lineage>
        <taxon>Bacteria</taxon>
        <taxon>Pseudomonadati</taxon>
        <taxon>Bacteroidota</taxon>
        <taxon>Cytophagia</taxon>
        <taxon>Cytophagales</taxon>
        <taxon>Spirosomataceae</taxon>
        <taxon>Dyadobacter</taxon>
    </lineage>
</organism>
<dbReference type="InterPro" id="IPR011335">
    <property type="entry name" value="Restrct_endonuc-II-like"/>
</dbReference>